<evidence type="ECO:0000313" key="3">
    <source>
        <dbReference type="Proteomes" id="UP001054945"/>
    </source>
</evidence>
<feature type="compositionally biased region" description="Polar residues" evidence="1">
    <location>
        <begin position="1"/>
        <end position="10"/>
    </location>
</feature>
<keyword evidence="3" id="KW-1185">Reference proteome</keyword>
<proteinExistence type="predicted"/>
<evidence type="ECO:0000313" key="2">
    <source>
        <dbReference type="EMBL" id="GIY97932.1"/>
    </source>
</evidence>
<comment type="caution">
    <text evidence="2">The sequence shown here is derived from an EMBL/GenBank/DDBJ whole genome shotgun (WGS) entry which is preliminary data.</text>
</comment>
<feature type="compositionally biased region" description="Basic and acidic residues" evidence="1">
    <location>
        <begin position="54"/>
        <end position="74"/>
    </location>
</feature>
<sequence>MPLQEGQSVQGPLCLQKPNRLEVRVPNRCPRNLEPVPSKDLKFETVLEEEQEDKPETTDGKDGTKDTEQDKDKDKEDDEDKEKDKDKGKDEEKVETTSPDKNHVKFQEPEVDEPEKPDDIK</sequence>
<dbReference type="AlphaFoldDB" id="A0AAV4XSC8"/>
<dbReference type="Proteomes" id="UP001054945">
    <property type="component" value="Unassembled WGS sequence"/>
</dbReference>
<gene>
    <name evidence="2" type="ORF">CEXT_17711</name>
</gene>
<feature type="compositionally biased region" description="Basic and acidic residues" evidence="1">
    <location>
        <begin position="82"/>
        <end position="108"/>
    </location>
</feature>
<dbReference type="EMBL" id="BPLR01018230">
    <property type="protein sequence ID" value="GIY97932.1"/>
    <property type="molecule type" value="Genomic_DNA"/>
</dbReference>
<feature type="compositionally biased region" description="Acidic residues" evidence="1">
    <location>
        <begin position="109"/>
        <end position="121"/>
    </location>
</feature>
<organism evidence="2 3">
    <name type="scientific">Caerostris extrusa</name>
    <name type="common">Bark spider</name>
    <name type="synonym">Caerostris bankana</name>
    <dbReference type="NCBI Taxonomy" id="172846"/>
    <lineage>
        <taxon>Eukaryota</taxon>
        <taxon>Metazoa</taxon>
        <taxon>Ecdysozoa</taxon>
        <taxon>Arthropoda</taxon>
        <taxon>Chelicerata</taxon>
        <taxon>Arachnida</taxon>
        <taxon>Araneae</taxon>
        <taxon>Araneomorphae</taxon>
        <taxon>Entelegynae</taxon>
        <taxon>Araneoidea</taxon>
        <taxon>Araneidae</taxon>
        <taxon>Caerostris</taxon>
    </lineage>
</organism>
<evidence type="ECO:0000256" key="1">
    <source>
        <dbReference type="SAM" id="MobiDB-lite"/>
    </source>
</evidence>
<accession>A0AAV4XSC8</accession>
<name>A0AAV4XSC8_CAEEX</name>
<reference evidence="2 3" key="1">
    <citation type="submission" date="2021-06" db="EMBL/GenBank/DDBJ databases">
        <title>Caerostris extrusa draft genome.</title>
        <authorList>
            <person name="Kono N."/>
            <person name="Arakawa K."/>
        </authorList>
    </citation>
    <scope>NUCLEOTIDE SEQUENCE [LARGE SCALE GENOMIC DNA]</scope>
</reference>
<protein>
    <submittedName>
        <fullName evidence="2">Uncharacterized protein</fullName>
    </submittedName>
</protein>
<feature type="region of interest" description="Disordered" evidence="1">
    <location>
        <begin position="1"/>
        <end position="121"/>
    </location>
</feature>